<dbReference type="InterPro" id="IPR006683">
    <property type="entry name" value="Thioestr_dom"/>
</dbReference>
<keyword evidence="2" id="KW-0378">Hydrolase</keyword>
<gene>
    <name evidence="4" type="ORF">IAB28_04310</name>
</gene>
<dbReference type="EMBL" id="DVGC01000025">
    <property type="protein sequence ID" value="HIR05172.1"/>
    <property type="molecule type" value="Genomic_DNA"/>
</dbReference>
<evidence type="ECO:0000313" key="5">
    <source>
        <dbReference type="Proteomes" id="UP000824250"/>
    </source>
</evidence>
<dbReference type="InterPro" id="IPR039298">
    <property type="entry name" value="ACOT13"/>
</dbReference>
<organism evidence="4 5">
    <name type="scientific">Candidatus Copromonas faecavium</name>
    <name type="common">nom. illeg.</name>
    <dbReference type="NCBI Taxonomy" id="2840740"/>
    <lineage>
        <taxon>Bacteria</taxon>
        <taxon>Bacillati</taxon>
        <taxon>Bacillota</taxon>
        <taxon>Clostridia</taxon>
        <taxon>Lachnospirales</taxon>
        <taxon>Lachnospiraceae</taxon>
        <taxon>Candidatus Copromonas (nom. illeg.)</taxon>
    </lineage>
</organism>
<name>A0A9D1A325_9FIRM</name>
<sequence>MAVDEQHRQSFEEQLKKANESNPFMIHNHIRATVLSEKTSQVRAEIGADALNAMGGVHGGLMFVMAEIAAGLVTRNDGRRYVTLDSSFRFIRGTDSSQDLAAEGTIVKRGRTVCFTKASVKEAESGKLLAEGDFTFYCLDAE</sequence>
<accession>A0A9D1A325</accession>
<dbReference type="AlphaFoldDB" id="A0A9D1A325"/>
<dbReference type="GO" id="GO:0047617">
    <property type="term" value="F:fatty acyl-CoA hydrolase activity"/>
    <property type="evidence" value="ECO:0007669"/>
    <property type="project" value="InterPro"/>
</dbReference>
<reference evidence="4" key="2">
    <citation type="journal article" date="2021" name="PeerJ">
        <title>Extensive microbial diversity within the chicken gut microbiome revealed by metagenomics and culture.</title>
        <authorList>
            <person name="Gilroy R."/>
            <person name="Ravi A."/>
            <person name="Getino M."/>
            <person name="Pursley I."/>
            <person name="Horton D.L."/>
            <person name="Alikhan N.F."/>
            <person name="Baker D."/>
            <person name="Gharbi K."/>
            <person name="Hall N."/>
            <person name="Watson M."/>
            <person name="Adriaenssens E.M."/>
            <person name="Foster-Nyarko E."/>
            <person name="Jarju S."/>
            <person name="Secka A."/>
            <person name="Antonio M."/>
            <person name="Oren A."/>
            <person name="Chaudhuri R.R."/>
            <person name="La Ragione R."/>
            <person name="Hildebrand F."/>
            <person name="Pallen M.J."/>
        </authorList>
    </citation>
    <scope>NUCLEOTIDE SEQUENCE</scope>
    <source>
        <strain evidence="4">CHK180-2868</strain>
    </source>
</reference>
<dbReference type="SUPFAM" id="SSF54637">
    <property type="entry name" value="Thioesterase/thiol ester dehydrase-isomerase"/>
    <property type="match status" value="1"/>
</dbReference>
<dbReference type="PANTHER" id="PTHR21660">
    <property type="entry name" value="THIOESTERASE SUPERFAMILY MEMBER-RELATED"/>
    <property type="match status" value="1"/>
</dbReference>
<dbReference type="Pfam" id="PF03061">
    <property type="entry name" value="4HBT"/>
    <property type="match status" value="1"/>
</dbReference>
<comment type="caution">
    <text evidence="4">The sequence shown here is derived from an EMBL/GenBank/DDBJ whole genome shotgun (WGS) entry which is preliminary data.</text>
</comment>
<dbReference type="InterPro" id="IPR003736">
    <property type="entry name" value="PAAI_dom"/>
</dbReference>
<dbReference type="InterPro" id="IPR029069">
    <property type="entry name" value="HotDog_dom_sf"/>
</dbReference>
<reference evidence="4" key="1">
    <citation type="submission" date="2020-10" db="EMBL/GenBank/DDBJ databases">
        <authorList>
            <person name="Gilroy R."/>
        </authorList>
    </citation>
    <scope>NUCLEOTIDE SEQUENCE</scope>
    <source>
        <strain evidence="4">CHK180-2868</strain>
    </source>
</reference>
<evidence type="ECO:0000259" key="3">
    <source>
        <dbReference type="Pfam" id="PF03061"/>
    </source>
</evidence>
<evidence type="ECO:0000256" key="1">
    <source>
        <dbReference type="ARBA" id="ARBA00008324"/>
    </source>
</evidence>
<evidence type="ECO:0000256" key="2">
    <source>
        <dbReference type="ARBA" id="ARBA00022801"/>
    </source>
</evidence>
<dbReference type="CDD" id="cd03443">
    <property type="entry name" value="PaaI_thioesterase"/>
    <property type="match status" value="1"/>
</dbReference>
<dbReference type="Gene3D" id="3.10.129.10">
    <property type="entry name" value="Hotdog Thioesterase"/>
    <property type="match status" value="1"/>
</dbReference>
<dbReference type="NCBIfam" id="TIGR00369">
    <property type="entry name" value="unchar_dom_1"/>
    <property type="match status" value="1"/>
</dbReference>
<dbReference type="PANTHER" id="PTHR21660:SF1">
    <property type="entry name" value="ACYL-COENZYME A THIOESTERASE 13"/>
    <property type="match status" value="1"/>
</dbReference>
<proteinExistence type="inferred from homology"/>
<comment type="similarity">
    <text evidence="1">Belongs to the thioesterase PaaI family.</text>
</comment>
<protein>
    <submittedName>
        <fullName evidence="4">PaaI family thioesterase</fullName>
    </submittedName>
</protein>
<evidence type="ECO:0000313" key="4">
    <source>
        <dbReference type="EMBL" id="HIR05172.1"/>
    </source>
</evidence>
<feature type="domain" description="Thioesterase" evidence="3">
    <location>
        <begin position="54"/>
        <end position="125"/>
    </location>
</feature>
<dbReference type="Proteomes" id="UP000824250">
    <property type="component" value="Unassembled WGS sequence"/>
</dbReference>